<feature type="chain" id="PRO_5046890707" description="Glycoside hydrolase family 76 protein" evidence="1">
    <location>
        <begin position="18"/>
        <end position="388"/>
    </location>
</feature>
<protein>
    <recommendedName>
        <fullName evidence="4">Glycoside hydrolase family 76 protein</fullName>
    </recommendedName>
</protein>
<dbReference type="InterPro" id="IPR005198">
    <property type="entry name" value="Glyco_hydro_76"/>
</dbReference>
<dbReference type="RefSeq" id="XP_066830742.1">
    <property type="nucleotide sequence ID" value="XM_066973955.1"/>
</dbReference>
<dbReference type="InterPro" id="IPR053169">
    <property type="entry name" value="MUG_Protein"/>
</dbReference>
<organism evidence="2 3">
    <name type="scientific">Lodderomyces beijingensis</name>
    <dbReference type="NCBI Taxonomy" id="1775926"/>
    <lineage>
        <taxon>Eukaryota</taxon>
        <taxon>Fungi</taxon>
        <taxon>Dikarya</taxon>
        <taxon>Ascomycota</taxon>
        <taxon>Saccharomycotina</taxon>
        <taxon>Pichiomycetes</taxon>
        <taxon>Debaryomycetaceae</taxon>
        <taxon>Candida/Lodderomyces clade</taxon>
        <taxon>Lodderomyces</taxon>
    </lineage>
</organism>
<evidence type="ECO:0008006" key="4">
    <source>
        <dbReference type="Google" id="ProtNLM"/>
    </source>
</evidence>
<feature type="signal peptide" evidence="1">
    <location>
        <begin position="1"/>
        <end position="17"/>
    </location>
</feature>
<dbReference type="Proteomes" id="UP001497383">
    <property type="component" value="Chromosome 4"/>
</dbReference>
<dbReference type="Pfam" id="PF03663">
    <property type="entry name" value="Glyco_hydro_76"/>
    <property type="match status" value="1"/>
</dbReference>
<reference evidence="2 3" key="1">
    <citation type="submission" date="2024-03" db="EMBL/GenBank/DDBJ databases">
        <authorList>
            <person name="Brejova B."/>
        </authorList>
    </citation>
    <scope>NUCLEOTIDE SEQUENCE [LARGE SCALE GENOMIC DNA]</scope>
    <source>
        <strain evidence="2 3">CBS 14171</strain>
    </source>
</reference>
<keyword evidence="1" id="KW-0732">Signal</keyword>
<dbReference type="EMBL" id="OZ022408">
    <property type="protein sequence ID" value="CAK9439704.1"/>
    <property type="molecule type" value="Genomic_DNA"/>
</dbReference>
<evidence type="ECO:0000256" key="1">
    <source>
        <dbReference type="SAM" id="SignalP"/>
    </source>
</evidence>
<dbReference type="PANTHER" id="PTHR47791">
    <property type="entry name" value="MEIOTICALLY UP-REGULATED GENE 191 PROTEIN"/>
    <property type="match status" value="1"/>
</dbReference>
<dbReference type="InterPro" id="IPR008928">
    <property type="entry name" value="6-hairpin_glycosidase_sf"/>
</dbReference>
<dbReference type="PANTHER" id="PTHR47791:SF3">
    <property type="entry name" value="MEIOTICALLY UP-REGULATED GENE 191 PROTEIN"/>
    <property type="match status" value="1"/>
</dbReference>
<dbReference type="SUPFAM" id="SSF48208">
    <property type="entry name" value="Six-hairpin glycosidases"/>
    <property type="match status" value="1"/>
</dbReference>
<evidence type="ECO:0000313" key="3">
    <source>
        <dbReference type="Proteomes" id="UP001497383"/>
    </source>
</evidence>
<evidence type="ECO:0000313" key="2">
    <source>
        <dbReference type="EMBL" id="CAK9439704.1"/>
    </source>
</evidence>
<accession>A0ABP0ZN66</accession>
<proteinExistence type="predicted"/>
<keyword evidence="3" id="KW-1185">Reference proteome</keyword>
<dbReference type="Gene3D" id="1.50.10.20">
    <property type="match status" value="1"/>
</dbReference>
<sequence>MLISLVLFFGILQIGVASSISKRDTFDAARAYHSSLNALWSTFWNDDRVAFNFNDPACSSDFRHVSVWDMAVAGKAIVDSGDLTRTRQVLSALQRYQNSDGWFASNPGGNDIYIDDNAQVVYVYLDAYALTFNSDYLTTATNLMRLIQTQWSSAGGVVWKKDAPYVASISTTEAALAAARLYEYNFDSTLLEFSKSCLSWMEQHLTDPSDGFYYDGLDRDTRQVNRGKLTYTIGVAISTYAYLFKFTGDQAYVNHATDKASATLTKPVFLSSNGAWNNILPYVHLLFAGFADLITIARIHGYNPALNKQASFIYKYDQYDNSGHYSWYTSVRTLYDNYVKSTGDSSIAFSLDSSCYCSGNASQPRRTVLVDGSAAQIFHSMTRISAFD</sequence>
<dbReference type="GeneID" id="92209000"/>
<gene>
    <name evidence="2" type="ORF">LODBEIA_P38040</name>
</gene>
<name>A0ABP0ZN66_9ASCO</name>